<dbReference type="EMBL" id="BAND01000021">
    <property type="protein sequence ID" value="GAJ28402.1"/>
    <property type="molecule type" value="Genomic_DNA"/>
</dbReference>
<sequence length="93" mass="10624">MGIGPDSVTYGKRDRSFPIAALDAFIEQRMVRSRPARVEPVKTKRRPGRPRKAEFEKHKYLTHWVAIAIALYIAYLFWIYGIFDVATGSTLPG</sequence>
<dbReference type="RefSeq" id="WP_042056934.1">
    <property type="nucleotide sequence ID" value="NZ_BAND01000021.1"/>
</dbReference>
<comment type="caution">
    <text evidence="2">The sequence shown here is derived from an EMBL/GenBank/DDBJ whole genome shotgun (WGS) entry which is preliminary data.</text>
</comment>
<evidence type="ECO:0000256" key="1">
    <source>
        <dbReference type="SAM" id="Phobius"/>
    </source>
</evidence>
<dbReference type="AlphaFoldDB" id="A0A023D2N7"/>
<keyword evidence="1" id="KW-0812">Transmembrane</keyword>
<keyword evidence="3" id="KW-1185">Reference proteome</keyword>
<dbReference type="OrthoDB" id="7283168at2"/>
<accession>A0A023D2N7</accession>
<reference evidence="3" key="1">
    <citation type="journal article" date="2014" name="FEMS Microbiol. Lett.">
        <title>Draft Genomic DNA Sequence of the Facultatively Methylotrophic Bacterium Acidomonas methanolica type strain MB58.</title>
        <authorList>
            <person name="Higashiura N."/>
            <person name="Hadano H."/>
            <person name="Hirakawa H."/>
            <person name="Matsutani M."/>
            <person name="Takabe S."/>
            <person name="Matsushita K."/>
            <person name="Azuma Y."/>
        </authorList>
    </citation>
    <scope>NUCLEOTIDE SEQUENCE [LARGE SCALE GENOMIC DNA]</scope>
    <source>
        <strain evidence="3">MB58</strain>
    </source>
</reference>
<keyword evidence="1" id="KW-1133">Transmembrane helix</keyword>
<feature type="transmembrane region" description="Helical" evidence="1">
    <location>
        <begin position="61"/>
        <end position="83"/>
    </location>
</feature>
<gene>
    <name evidence="2" type="ORF">Amme_021_017</name>
</gene>
<keyword evidence="1" id="KW-0472">Membrane</keyword>
<protein>
    <submittedName>
        <fullName evidence="2">Uncharacterized protein</fullName>
    </submittedName>
</protein>
<organism evidence="2 3">
    <name type="scientific">Acidomonas methanolica NBRC 104435</name>
    <dbReference type="NCBI Taxonomy" id="1231351"/>
    <lineage>
        <taxon>Bacteria</taxon>
        <taxon>Pseudomonadati</taxon>
        <taxon>Pseudomonadota</taxon>
        <taxon>Alphaproteobacteria</taxon>
        <taxon>Acetobacterales</taxon>
        <taxon>Acetobacteraceae</taxon>
        <taxon>Acidomonas</taxon>
    </lineage>
</organism>
<proteinExistence type="predicted"/>
<dbReference type="Proteomes" id="UP000019760">
    <property type="component" value="Unassembled WGS sequence"/>
</dbReference>
<evidence type="ECO:0000313" key="3">
    <source>
        <dbReference type="Proteomes" id="UP000019760"/>
    </source>
</evidence>
<reference evidence="2 3" key="2">
    <citation type="journal article" date="2014" name="FEMS Microbiol. Lett.">
        <title>Draft genomic DNA sequence of the facultatively methylotrophic bacterium Acidomonas methanolica type strain MB58.</title>
        <authorList>
            <person name="Higashiura N."/>
            <person name="Hadano H."/>
            <person name="Hirakawa H."/>
            <person name="Matsutani M."/>
            <person name="Takabe S."/>
            <person name="Matsushita K."/>
            <person name="Azuma Y."/>
        </authorList>
    </citation>
    <scope>NUCLEOTIDE SEQUENCE [LARGE SCALE GENOMIC DNA]</scope>
    <source>
        <strain evidence="2 3">MB58</strain>
    </source>
</reference>
<name>A0A023D2N7_ACIMT</name>
<evidence type="ECO:0000313" key="2">
    <source>
        <dbReference type="EMBL" id="GAJ28402.1"/>
    </source>
</evidence>